<dbReference type="EMBL" id="LCCN01000004">
    <property type="protein sequence ID" value="KKS32960.1"/>
    <property type="molecule type" value="Genomic_DNA"/>
</dbReference>
<accession>A0A0G0Y8D6</accession>
<protein>
    <submittedName>
        <fullName evidence="2">Uncharacterized protein</fullName>
    </submittedName>
</protein>
<feature type="transmembrane region" description="Helical" evidence="1">
    <location>
        <begin position="133"/>
        <end position="152"/>
    </location>
</feature>
<keyword evidence="1" id="KW-0812">Transmembrane</keyword>
<evidence type="ECO:0000313" key="3">
    <source>
        <dbReference type="Proteomes" id="UP000034160"/>
    </source>
</evidence>
<dbReference type="Proteomes" id="UP000034160">
    <property type="component" value="Unassembled WGS sequence"/>
</dbReference>
<reference evidence="2 3" key="1">
    <citation type="journal article" date="2015" name="Nature">
        <title>rRNA introns, odd ribosomes, and small enigmatic genomes across a large radiation of phyla.</title>
        <authorList>
            <person name="Brown C.T."/>
            <person name="Hug L.A."/>
            <person name="Thomas B.C."/>
            <person name="Sharon I."/>
            <person name="Castelle C.J."/>
            <person name="Singh A."/>
            <person name="Wilkins M.J."/>
            <person name="Williams K.H."/>
            <person name="Banfield J.F."/>
        </authorList>
    </citation>
    <scope>NUCLEOTIDE SEQUENCE [LARGE SCALE GENOMIC DNA]</scope>
</reference>
<comment type="caution">
    <text evidence="2">The sequence shown here is derived from an EMBL/GenBank/DDBJ whole genome shotgun (WGS) entry which is preliminary data.</text>
</comment>
<dbReference type="AlphaFoldDB" id="A0A0G0Y8D6"/>
<evidence type="ECO:0000313" key="2">
    <source>
        <dbReference type="EMBL" id="KKS32960.1"/>
    </source>
</evidence>
<proteinExistence type="predicted"/>
<feature type="transmembrane region" description="Helical" evidence="1">
    <location>
        <begin position="173"/>
        <end position="190"/>
    </location>
</feature>
<organism evidence="2 3">
    <name type="scientific">Candidatus Amesbacteria bacterium GW2011_GWA2_42_12</name>
    <dbReference type="NCBI Taxonomy" id="1618356"/>
    <lineage>
        <taxon>Bacteria</taxon>
        <taxon>Candidatus Amesiibacteriota</taxon>
    </lineage>
</organism>
<dbReference type="STRING" id="1618356.UU93_C0004G0007"/>
<feature type="transmembrane region" description="Helical" evidence="1">
    <location>
        <begin position="108"/>
        <end position="127"/>
    </location>
</feature>
<feature type="transmembrane region" description="Helical" evidence="1">
    <location>
        <begin position="19"/>
        <end position="36"/>
    </location>
</feature>
<evidence type="ECO:0000256" key="1">
    <source>
        <dbReference type="SAM" id="Phobius"/>
    </source>
</evidence>
<keyword evidence="1" id="KW-1133">Transmembrane helix</keyword>
<name>A0A0G0Y8D6_9BACT</name>
<gene>
    <name evidence="2" type="ORF">UU93_C0004G0007</name>
</gene>
<keyword evidence="1" id="KW-0472">Membrane</keyword>
<sequence>MVYDGILLVMGLKKIDSGVWLRIGMGLTVVFIRLMSRMGQMGLIWGEVWLVVGWVIGDLMSEIDQLFYVAMCNPQELTCQRIRFEVSHRNFKNAWGLLQETRFERNRLPIHNVLTGVVVAVMGVWIVSSAGSALAFGVVVGLGIKLFVEFLFGDKKNWFWVFAREFTVGEVRVVGGIWGLLVLISLIGLIR</sequence>